<evidence type="ECO:0000313" key="2">
    <source>
        <dbReference type="Proteomes" id="UP001497535"/>
    </source>
</evidence>
<evidence type="ECO:0000313" key="1">
    <source>
        <dbReference type="EMBL" id="CAK5080856.1"/>
    </source>
</evidence>
<sequence length="198" mass="23213">MLARRISLLPSSIWFWHWYRFSKVDTFWRRHQRWVGIPNSDTSDCSDPPLSQASSLPKSTYIYNLFYTFISNKDFTSASPGDWLDNEGLVNKESIRYMGNLFKKEVASSEFANFYAKLTLAIFNCFCNERNVNDLRLPSSMEYLYKKIKLHFVNQPLLANFKEFPVSEKITYIGGLLVEQNKILIQEKVKAEDNEVIH</sequence>
<organism evidence="1 2">
    <name type="scientific">Meloidogyne enterolobii</name>
    <name type="common">Root-knot nematode worm</name>
    <name type="synonym">Meloidogyne mayaguensis</name>
    <dbReference type="NCBI Taxonomy" id="390850"/>
    <lineage>
        <taxon>Eukaryota</taxon>
        <taxon>Metazoa</taxon>
        <taxon>Ecdysozoa</taxon>
        <taxon>Nematoda</taxon>
        <taxon>Chromadorea</taxon>
        <taxon>Rhabditida</taxon>
        <taxon>Tylenchina</taxon>
        <taxon>Tylenchomorpha</taxon>
        <taxon>Tylenchoidea</taxon>
        <taxon>Meloidogynidae</taxon>
        <taxon>Meloidogyninae</taxon>
        <taxon>Meloidogyne</taxon>
    </lineage>
</organism>
<protein>
    <submittedName>
        <fullName evidence="1">Uncharacterized protein</fullName>
    </submittedName>
</protein>
<dbReference type="EMBL" id="CAVMJV010000042">
    <property type="protein sequence ID" value="CAK5080856.1"/>
    <property type="molecule type" value="Genomic_DNA"/>
</dbReference>
<comment type="caution">
    <text evidence="1">The sequence shown here is derived from an EMBL/GenBank/DDBJ whole genome shotgun (WGS) entry which is preliminary data.</text>
</comment>
<keyword evidence="2" id="KW-1185">Reference proteome</keyword>
<reference evidence="1" key="1">
    <citation type="submission" date="2023-11" db="EMBL/GenBank/DDBJ databases">
        <authorList>
            <person name="Poullet M."/>
        </authorList>
    </citation>
    <scope>NUCLEOTIDE SEQUENCE</scope>
    <source>
        <strain evidence="1">E1834</strain>
    </source>
</reference>
<name>A0ACB0ZP26_MELEN</name>
<dbReference type="Proteomes" id="UP001497535">
    <property type="component" value="Unassembled WGS sequence"/>
</dbReference>
<proteinExistence type="predicted"/>
<gene>
    <name evidence="1" type="ORF">MENTE1834_LOCUS28054</name>
</gene>
<accession>A0ACB0ZP26</accession>